<dbReference type="Gene3D" id="3.40.50.12780">
    <property type="entry name" value="N-terminal domain of ligase-like"/>
    <property type="match status" value="1"/>
</dbReference>
<dbReference type="KEGG" id="vzi:G5S32_13910"/>
<organism evidence="1 2">
    <name type="scientific">Vibrio ziniensis</name>
    <dbReference type="NCBI Taxonomy" id="2711221"/>
    <lineage>
        <taxon>Bacteria</taxon>
        <taxon>Pseudomonadati</taxon>
        <taxon>Pseudomonadota</taxon>
        <taxon>Gammaproteobacteria</taxon>
        <taxon>Vibrionales</taxon>
        <taxon>Vibrionaceae</taxon>
        <taxon>Vibrio</taxon>
    </lineage>
</organism>
<gene>
    <name evidence="1" type="ORF">G5S32_13910</name>
</gene>
<dbReference type="RefSeq" id="WP_165312517.1">
    <property type="nucleotide sequence ID" value="NZ_CP049331.1"/>
</dbReference>
<dbReference type="InterPro" id="IPR053158">
    <property type="entry name" value="CapK_Type1_Caps_Biosynth"/>
</dbReference>
<sequence length="429" mass="49760">MISLHKIIYNIGVKFRNPSYYMAMEELSKSEFFSLEELQDIQKKKLFDLIEFAKENSAYYLKVLGEIELNSNDNLYDILNSLPTITKRELLDNINEISTVNQFNFKKIFNSETSGTSGEPLVFPRDEEWDSYHRASIARGLSWHGVKPYCKSLYFWGYTNSKKNKFKNKINDILLNRKRLFTFDENSIKNMILNNQDAVMIHGYSSVINEVAKIVVKNDLSLKNLKVVKGTSEKIYDSYNEMAIKAFDRKIISEYGAAEAGIIAFECEHGKMHINEETCILENIAGQAVVTNLHSKSFPIIRYELGDAIILTDEQCDCGRSHKIISEITGRVGKKIYGYNDKEYPSLTLYYIFKNLAIEEDICIDYLAEQFEYGKLIINVSGDLRKDIEDKIRNISFRYFGDNMNINFNENQVLHDMTSKKTDFKSYLR</sequence>
<dbReference type="PANTHER" id="PTHR36932:SF1">
    <property type="entry name" value="CAPSULAR POLYSACCHARIDE BIOSYNTHESIS PROTEIN"/>
    <property type="match status" value="1"/>
</dbReference>
<dbReference type="AlphaFoldDB" id="A0A6G7CLJ4"/>
<dbReference type="InterPro" id="IPR042099">
    <property type="entry name" value="ANL_N_sf"/>
</dbReference>
<evidence type="ECO:0000313" key="1">
    <source>
        <dbReference type="EMBL" id="QIH42972.1"/>
    </source>
</evidence>
<accession>A0A6G7CLJ4</accession>
<dbReference type="Proteomes" id="UP000503003">
    <property type="component" value="Chromosome 1"/>
</dbReference>
<keyword evidence="2" id="KW-1185">Reference proteome</keyword>
<dbReference type="PANTHER" id="PTHR36932">
    <property type="entry name" value="CAPSULAR POLYSACCHARIDE BIOSYNTHESIS PROTEIN"/>
    <property type="match status" value="1"/>
</dbReference>
<keyword evidence="1" id="KW-0436">Ligase</keyword>
<protein>
    <submittedName>
        <fullName evidence="1">Phenylacetate--CoA ligase family protein</fullName>
    </submittedName>
</protein>
<dbReference type="GO" id="GO:0016874">
    <property type="term" value="F:ligase activity"/>
    <property type="evidence" value="ECO:0007669"/>
    <property type="project" value="UniProtKB-KW"/>
</dbReference>
<dbReference type="EMBL" id="CP049331">
    <property type="protein sequence ID" value="QIH42972.1"/>
    <property type="molecule type" value="Genomic_DNA"/>
</dbReference>
<evidence type="ECO:0000313" key="2">
    <source>
        <dbReference type="Proteomes" id="UP000503003"/>
    </source>
</evidence>
<proteinExistence type="predicted"/>
<name>A0A6G7CLJ4_9VIBR</name>
<reference evidence="1 2" key="1">
    <citation type="submission" date="2020-02" db="EMBL/GenBank/DDBJ databases">
        <title>A complete genome of a marine bacterium Vibrio sp. ZWAL4003 isolated from the mangrove sediment with the ability to degrade polysaccharides.</title>
        <authorList>
            <person name="Wu J."/>
            <person name="Qu W."/>
            <person name="Zeng R."/>
        </authorList>
    </citation>
    <scope>NUCLEOTIDE SEQUENCE [LARGE SCALE GENOMIC DNA]</scope>
    <source>
        <strain evidence="1 2">ZWAL4003</strain>
    </source>
</reference>